<accession>A0A292YBP2</accession>
<evidence type="ECO:0000256" key="2">
    <source>
        <dbReference type="ARBA" id="ARBA00022692"/>
    </source>
</evidence>
<dbReference type="SUPFAM" id="SSF116726">
    <property type="entry name" value="TrkA C-terminal domain-like"/>
    <property type="match status" value="1"/>
</dbReference>
<keyword evidence="8" id="KW-0813">Transport</keyword>
<dbReference type="InterPro" id="IPR050721">
    <property type="entry name" value="Trk_Ktr_HKT_K-transport"/>
</dbReference>
<dbReference type="RefSeq" id="WP_096258648.1">
    <property type="nucleotide sequence ID" value="NZ_BDME01000001.1"/>
</dbReference>
<dbReference type="SUPFAM" id="SSF81324">
    <property type="entry name" value="Voltage-gated potassium channels"/>
    <property type="match status" value="1"/>
</dbReference>
<feature type="transmembrane region" description="Helical" evidence="6">
    <location>
        <begin position="186"/>
        <end position="209"/>
    </location>
</feature>
<dbReference type="InterPro" id="IPR036721">
    <property type="entry name" value="RCK_C_sf"/>
</dbReference>
<feature type="transmembrane region" description="Helical" evidence="6">
    <location>
        <begin position="221"/>
        <end position="239"/>
    </location>
</feature>
<evidence type="ECO:0000256" key="4">
    <source>
        <dbReference type="ARBA" id="ARBA00023136"/>
    </source>
</evidence>
<dbReference type="GO" id="GO:0005216">
    <property type="term" value="F:monoatomic ion channel activity"/>
    <property type="evidence" value="ECO:0007669"/>
    <property type="project" value="InterPro"/>
</dbReference>
<dbReference type="EMBL" id="BDME01000001">
    <property type="protein sequence ID" value="GAX87517.1"/>
    <property type="molecule type" value="Genomic_DNA"/>
</dbReference>
<evidence type="ECO:0000256" key="3">
    <source>
        <dbReference type="ARBA" id="ARBA00022989"/>
    </source>
</evidence>
<dbReference type="AlphaFoldDB" id="A0A292YBP2"/>
<evidence type="ECO:0000256" key="6">
    <source>
        <dbReference type="SAM" id="Phobius"/>
    </source>
</evidence>
<dbReference type="PRINTS" id="PR00169">
    <property type="entry name" value="KCHANNEL"/>
</dbReference>
<dbReference type="InterPro" id="IPR005821">
    <property type="entry name" value="Ion_trans_dom"/>
</dbReference>
<dbReference type="GO" id="GO:0006813">
    <property type="term" value="P:potassium ion transport"/>
    <property type="evidence" value="ECO:0007669"/>
    <property type="project" value="InterPro"/>
</dbReference>
<feature type="domain" description="RCK N-terminal" evidence="7">
    <location>
        <begin position="292"/>
        <end position="409"/>
    </location>
</feature>
<dbReference type="Gene3D" id="3.40.50.720">
    <property type="entry name" value="NAD(P)-binding Rossmann-like Domain"/>
    <property type="match status" value="1"/>
</dbReference>
<keyword evidence="8" id="KW-0406">Ion transport</keyword>
<dbReference type="Gene3D" id="3.30.70.1450">
    <property type="entry name" value="Regulator of K+ conductance, C-terminal domain"/>
    <property type="match status" value="1"/>
</dbReference>
<name>A0A292YBP2_9BACT</name>
<protein>
    <recommendedName>
        <fullName evidence="5">BK channel</fullName>
    </recommendedName>
</protein>
<comment type="caution">
    <text evidence="8">The sequence shown here is derived from an EMBL/GenBank/DDBJ whole genome shotgun (WGS) entry which is preliminary data.</text>
</comment>
<dbReference type="OrthoDB" id="9781411at2"/>
<evidence type="ECO:0000256" key="1">
    <source>
        <dbReference type="ARBA" id="ARBA00004141"/>
    </source>
</evidence>
<dbReference type="Pfam" id="PF02254">
    <property type="entry name" value="TrkA_N"/>
    <property type="match status" value="1"/>
</dbReference>
<gene>
    <name evidence="8" type="ORF">LNAT_P0813</name>
</gene>
<proteinExistence type="predicted"/>
<dbReference type="InterPro" id="IPR003148">
    <property type="entry name" value="RCK_N"/>
</dbReference>
<keyword evidence="8" id="KW-0407">Ion channel</keyword>
<feature type="transmembrane region" description="Helical" evidence="6">
    <location>
        <begin position="76"/>
        <end position="95"/>
    </location>
</feature>
<keyword evidence="9" id="KW-1185">Reference proteome</keyword>
<evidence type="ECO:0000256" key="5">
    <source>
        <dbReference type="ARBA" id="ARBA00029579"/>
    </source>
</evidence>
<organism evidence="8 9">
    <name type="scientific">Lebetimonas natsushimae</name>
    <dbReference type="NCBI Taxonomy" id="1936991"/>
    <lineage>
        <taxon>Bacteria</taxon>
        <taxon>Pseudomonadati</taxon>
        <taxon>Campylobacterota</taxon>
        <taxon>Epsilonproteobacteria</taxon>
        <taxon>Nautiliales</taxon>
        <taxon>Nautiliaceae</taxon>
        <taxon>Lebetimonas</taxon>
    </lineage>
</organism>
<dbReference type="PANTHER" id="PTHR43833:SF9">
    <property type="entry name" value="POTASSIUM CHANNEL PROTEIN YUGO-RELATED"/>
    <property type="match status" value="1"/>
</dbReference>
<dbReference type="Proteomes" id="UP000217944">
    <property type="component" value="Unassembled WGS sequence"/>
</dbReference>
<dbReference type="PROSITE" id="PS51201">
    <property type="entry name" value="RCK_N"/>
    <property type="match status" value="1"/>
</dbReference>
<keyword evidence="2 6" id="KW-0812">Transmembrane</keyword>
<dbReference type="SUPFAM" id="SSF51735">
    <property type="entry name" value="NAD(P)-binding Rossmann-fold domains"/>
    <property type="match status" value="1"/>
</dbReference>
<feature type="transmembrane region" description="Helical" evidence="6">
    <location>
        <begin position="44"/>
        <end position="64"/>
    </location>
</feature>
<evidence type="ECO:0000313" key="8">
    <source>
        <dbReference type="EMBL" id="GAX87517.1"/>
    </source>
</evidence>
<dbReference type="InterPro" id="IPR036291">
    <property type="entry name" value="NAD(P)-bd_dom_sf"/>
</dbReference>
<dbReference type="Pfam" id="PF00520">
    <property type="entry name" value="Ion_trans"/>
    <property type="match status" value="1"/>
</dbReference>
<keyword evidence="4 6" id="KW-0472">Membrane</keyword>
<keyword evidence="3 6" id="KW-1133">Transmembrane helix</keyword>
<reference evidence="8 9" key="1">
    <citation type="journal article" date="2017" name="Syst. Appl. Microbiol.">
        <title>Lebetimonas natsushimae sp. nov., a novel strictly anaerobic, moderately thermophilic chemoautotroph isolated from a deep-sea hydrothermal vent polychaete nest in the Mid-Okinawa Trough.</title>
        <authorList>
            <person name="Nagata R."/>
            <person name="Takaki Y."/>
            <person name="Tame A."/>
            <person name="Nunoura T."/>
            <person name="Muto H."/>
            <person name="Mino S."/>
            <person name="Sawayama S."/>
            <person name="Takai K."/>
            <person name="Nakagawa S."/>
        </authorList>
    </citation>
    <scope>NUCLEOTIDE SEQUENCE [LARGE SCALE GENOMIC DNA]</scope>
    <source>
        <strain evidence="8 9">HS1857</strain>
    </source>
</reference>
<dbReference type="Gene3D" id="1.10.287.70">
    <property type="match status" value="1"/>
</dbReference>
<comment type="subcellular location">
    <subcellularLocation>
        <location evidence="1">Membrane</location>
        <topology evidence="1">Multi-pass membrane protein</topology>
    </subcellularLocation>
</comment>
<dbReference type="PANTHER" id="PTHR43833">
    <property type="entry name" value="POTASSIUM CHANNEL PROTEIN 2-RELATED-RELATED"/>
    <property type="match status" value="1"/>
</dbReference>
<sequence length="531" mass="61236">MKRESKLVKALVAFAFYLDGNEKYIKFKRKTDRLLNDPTYMPNKIFDIFMLILVSISVAILLYDVKHNINPFLEKFDFYVVTTIFVIEYILRVWVYNDIHKIILEEYEISSFLERGFDLKGVIFKIVKTKLEYMTTPFAIIDFLAILPAFRSLRIFRIFIIFRLFKILRYTNNLNIFLSVLKEKKFELFIVLIAVVFIVFIGGSIIYVFEAHINPNIKNLFDAYYWALITISTVGYGDISPVTQEGRTLTMFLIIVGVGIISFTTSIIASAFTEKLYEVKTEKVFREVDHYNEFYLICGFSDEAEILAEKLKKEKRDFLIVDTDENRVNDATIRGYEAVKGDITQKVFLKKINFNKITKIFVLTNSDITNTFITLTLRSFSKNAEIIALAHEEKNISKLEKVGANYVIVPTKATALLAGVYIGSPITFAVIDAILSEKKNAIIDEIKVIENSILDGKLIGEIDFDKYKILLFGVLKSKESEMLQKTFSLSKGHFYFNPPFDLKLEAGDIIVIMGYSVSINYFKYQIEKSSI</sequence>
<feature type="transmembrane region" description="Helical" evidence="6">
    <location>
        <begin position="251"/>
        <end position="272"/>
    </location>
</feature>
<evidence type="ECO:0000259" key="7">
    <source>
        <dbReference type="PROSITE" id="PS51201"/>
    </source>
</evidence>
<evidence type="ECO:0000313" key="9">
    <source>
        <dbReference type="Proteomes" id="UP000217944"/>
    </source>
</evidence>
<dbReference type="GO" id="GO:0016020">
    <property type="term" value="C:membrane"/>
    <property type="evidence" value="ECO:0007669"/>
    <property type="project" value="UniProtKB-SubCell"/>
</dbReference>